<comment type="subcellular location">
    <subcellularLocation>
        <location evidence="1">Cytoplasm</location>
    </subcellularLocation>
</comment>
<reference evidence="8" key="1">
    <citation type="submission" date="2016-04" db="UniProtKB">
        <authorList>
            <consortium name="WormBaseParasite"/>
        </authorList>
    </citation>
    <scope>IDENTIFICATION</scope>
</reference>
<evidence type="ECO:0000256" key="4">
    <source>
        <dbReference type="ARBA" id="ARBA00022694"/>
    </source>
</evidence>
<dbReference type="GO" id="GO:0005737">
    <property type="term" value="C:cytoplasm"/>
    <property type="evidence" value="ECO:0007669"/>
    <property type="project" value="UniProtKB-SubCell"/>
</dbReference>
<protein>
    <submittedName>
        <fullName evidence="8">WD_REPEATS_REGION domain-containing protein</fullName>
    </submittedName>
</protein>
<evidence type="ECO:0000313" key="7">
    <source>
        <dbReference type="Proteomes" id="UP000278807"/>
    </source>
</evidence>
<dbReference type="OrthoDB" id="5594999at2759"/>
<name>A0A158QIC0_RODNA</name>
<dbReference type="InterPro" id="IPR015943">
    <property type="entry name" value="WD40/YVTN_repeat-like_dom_sf"/>
</dbReference>
<dbReference type="Proteomes" id="UP000278807">
    <property type="component" value="Unassembled WGS sequence"/>
</dbReference>
<reference evidence="6 7" key="2">
    <citation type="submission" date="2018-11" db="EMBL/GenBank/DDBJ databases">
        <authorList>
            <consortium name="Pathogen Informatics"/>
        </authorList>
    </citation>
    <scope>NUCLEOTIDE SEQUENCE [LARGE SCALE GENOMIC DNA]</scope>
</reference>
<proteinExistence type="predicted"/>
<dbReference type="SUPFAM" id="SSF50978">
    <property type="entry name" value="WD40 repeat-like"/>
    <property type="match status" value="1"/>
</dbReference>
<keyword evidence="3" id="KW-0853">WD repeat</keyword>
<dbReference type="InterPro" id="IPR036322">
    <property type="entry name" value="WD40_repeat_dom_sf"/>
</dbReference>
<evidence type="ECO:0000256" key="1">
    <source>
        <dbReference type="ARBA" id="ARBA00004496"/>
    </source>
</evidence>
<keyword evidence="4" id="KW-0819">tRNA processing</keyword>
<organism evidence="8">
    <name type="scientific">Rodentolepis nana</name>
    <name type="common">Dwarf tapeworm</name>
    <name type="synonym">Hymenolepis nana</name>
    <dbReference type="NCBI Taxonomy" id="102285"/>
    <lineage>
        <taxon>Eukaryota</taxon>
        <taxon>Metazoa</taxon>
        <taxon>Spiralia</taxon>
        <taxon>Lophotrochozoa</taxon>
        <taxon>Platyhelminthes</taxon>
        <taxon>Cestoda</taxon>
        <taxon>Eucestoda</taxon>
        <taxon>Cyclophyllidea</taxon>
        <taxon>Hymenolepididae</taxon>
        <taxon>Rodentolepis</taxon>
    </lineage>
</organism>
<evidence type="ECO:0000313" key="6">
    <source>
        <dbReference type="EMBL" id="VDO05411.1"/>
    </source>
</evidence>
<dbReference type="WBParaSite" id="HNAJ_0000911401-mRNA-1">
    <property type="protein sequence ID" value="HNAJ_0000911401-mRNA-1"/>
    <property type="gene ID" value="HNAJ_0000911401"/>
</dbReference>
<gene>
    <name evidence="6" type="ORF">HNAJ_LOCUS9110</name>
</gene>
<evidence type="ECO:0000256" key="2">
    <source>
        <dbReference type="ARBA" id="ARBA00022490"/>
    </source>
</evidence>
<dbReference type="GO" id="GO:0030488">
    <property type="term" value="P:tRNA methylation"/>
    <property type="evidence" value="ECO:0007669"/>
    <property type="project" value="TreeGrafter"/>
</dbReference>
<sequence length="369" mass="40616">MLYCTTFADYIEVNNRSLLFAGSTSNSICVWAFKGDEPFQLTRLSSFGTQKGIIFSVDIFQHPYTKSCLIASAAEDRSVVIWSSPFDSFCSMNPSPSGNWCILHRLDAFSNDPTSSLLFGARIWCVCLNDWGIVTAGEDCSIVFYPWLNSSTARLKRVLLKSAHRGRSIWCLDTRIVNETKMQIVSGGNDGGLIANEIDLDVKNEPILNQVISVKPKINIPKSEEHSSLLKHNFPSDVIFLNSQFIADIRVLFPNSVGETVILSSSLRSVFVGPEGKVFTILESGDLALLRSIDDGASELSVIQPMVSSGLVKRLNKGAQYIQGDGVYLRQNCLFPGYCVSGVHRESGRFALGGRWGCLGIYEVEPGES</sequence>
<keyword evidence="5" id="KW-0677">Repeat</keyword>
<dbReference type="PANTHER" id="PTHR14344:SF3">
    <property type="entry name" value="WD REPEAT-CONTAINING PROTEIN 6"/>
    <property type="match status" value="1"/>
</dbReference>
<dbReference type="AlphaFoldDB" id="A0A158QIC0"/>
<keyword evidence="7" id="KW-1185">Reference proteome</keyword>
<evidence type="ECO:0000313" key="8">
    <source>
        <dbReference type="WBParaSite" id="HNAJ_0000911401-mRNA-1"/>
    </source>
</evidence>
<accession>A0A158QIC0</accession>
<dbReference type="InterPro" id="IPR051973">
    <property type="entry name" value="tRNA_Anticodon_Mtase-Reg"/>
</dbReference>
<keyword evidence="2" id="KW-0963">Cytoplasm</keyword>
<dbReference type="EMBL" id="UZAE01012496">
    <property type="protein sequence ID" value="VDO05411.1"/>
    <property type="molecule type" value="Genomic_DNA"/>
</dbReference>
<evidence type="ECO:0000256" key="5">
    <source>
        <dbReference type="ARBA" id="ARBA00022737"/>
    </source>
</evidence>
<dbReference type="PANTHER" id="PTHR14344">
    <property type="entry name" value="WD REPEAT PROTEIN"/>
    <property type="match status" value="1"/>
</dbReference>
<evidence type="ECO:0000256" key="3">
    <source>
        <dbReference type="ARBA" id="ARBA00022574"/>
    </source>
</evidence>
<dbReference type="Gene3D" id="2.130.10.10">
    <property type="entry name" value="YVTN repeat-like/Quinoprotein amine dehydrogenase"/>
    <property type="match status" value="1"/>
</dbReference>